<protein>
    <submittedName>
        <fullName evidence="11">Peptidase M23</fullName>
    </submittedName>
</protein>
<dbReference type="InterPro" id="IPR050570">
    <property type="entry name" value="Cell_wall_metabolism_enzyme"/>
</dbReference>
<comment type="caution">
    <text evidence="11">The sequence shown here is derived from an EMBL/GenBank/DDBJ whole genome shotgun (WGS) entry which is preliminary data.</text>
</comment>
<proteinExistence type="predicted"/>
<dbReference type="GO" id="GO:0004222">
    <property type="term" value="F:metalloendopeptidase activity"/>
    <property type="evidence" value="ECO:0007669"/>
    <property type="project" value="TreeGrafter"/>
</dbReference>
<evidence type="ECO:0000256" key="9">
    <source>
        <dbReference type="SAM" id="SignalP"/>
    </source>
</evidence>
<dbReference type="GO" id="GO:0046872">
    <property type="term" value="F:metal ion binding"/>
    <property type="evidence" value="ECO:0007669"/>
    <property type="project" value="UniProtKB-KW"/>
</dbReference>
<keyword evidence="9" id="KW-0732">Signal</keyword>
<dbReference type="InterPro" id="IPR016047">
    <property type="entry name" value="M23ase_b-sheet_dom"/>
</dbReference>
<evidence type="ECO:0000313" key="11">
    <source>
        <dbReference type="EMBL" id="OAN52365.1"/>
    </source>
</evidence>
<evidence type="ECO:0000256" key="4">
    <source>
        <dbReference type="ARBA" id="ARBA00022801"/>
    </source>
</evidence>
<keyword evidence="5" id="KW-0862">Zinc</keyword>
<feature type="coiled-coil region" evidence="7">
    <location>
        <begin position="36"/>
        <end position="98"/>
    </location>
</feature>
<evidence type="ECO:0000256" key="6">
    <source>
        <dbReference type="ARBA" id="ARBA00023049"/>
    </source>
</evidence>
<dbReference type="PANTHER" id="PTHR21666">
    <property type="entry name" value="PEPTIDASE-RELATED"/>
    <property type="match status" value="1"/>
</dbReference>
<feature type="chain" id="PRO_5008092210" evidence="9">
    <location>
        <begin position="25"/>
        <end position="489"/>
    </location>
</feature>
<dbReference type="PROSITE" id="PS51257">
    <property type="entry name" value="PROKAR_LIPOPROTEIN"/>
    <property type="match status" value="1"/>
</dbReference>
<evidence type="ECO:0000256" key="1">
    <source>
        <dbReference type="ARBA" id="ARBA00001947"/>
    </source>
</evidence>
<keyword evidence="12" id="KW-1185">Reference proteome</keyword>
<dbReference type="PANTHER" id="PTHR21666:SF288">
    <property type="entry name" value="CELL DIVISION PROTEIN YTFB"/>
    <property type="match status" value="1"/>
</dbReference>
<comment type="cofactor">
    <cofactor evidence="1">
        <name>Zn(2+)</name>
        <dbReference type="ChEBI" id="CHEBI:29105"/>
    </cofactor>
</comment>
<evidence type="ECO:0000313" key="12">
    <source>
        <dbReference type="Proteomes" id="UP000078428"/>
    </source>
</evidence>
<dbReference type="Proteomes" id="UP000078428">
    <property type="component" value="Unassembled WGS sequence"/>
</dbReference>
<dbReference type="AlphaFoldDB" id="A0A178MSB7"/>
<dbReference type="CDD" id="cd12797">
    <property type="entry name" value="M23_peptidase"/>
    <property type="match status" value="1"/>
</dbReference>
<keyword evidence="6" id="KW-0482">Metalloprotease</keyword>
<evidence type="ECO:0000256" key="7">
    <source>
        <dbReference type="SAM" id="Coils"/>
    </source>
</evidence>
<feature type="signal peptide" evidence="9">
    <location>
        <begin position="1"/>
        <end position="24"/>
    </location>
</feature>
<dbReference type="GO" id="GO:0006508">
    <property type="term" value="P:proteolysis"/>
    <property type="evidence" value="ECO:0007669"/>
    <property type="project" value="UniProtKB-KW"/>
</dbReference>
<evidence type="ECO:0000256" key="3">
    <source>
        <dbReference type="ARBA" id="ARBA00022723"/>
    </source>
</evidence>
<dbReference type="OrthoDB" id="9809144at2"/>
<dbReference type="Pfam" id="PF01551">
    <property type="entry name" value="Peptidase_M23"/>
    <property type="match status" value="1"/>
</dbReference>
<keyword evidence="2" id="KW-0645">Protease</keyword>
<name>A0A178MSB7_9PROT</name>
<feature type="domain" description="M23ase beta-sheet core" evidence="10">
    <location>
        <begin position="384"/>
        <end position="476"/>
    </location>
</feature>
<keyword evidence="3" id="KW-0479">Metal-binding</keyword>
<accession>A0A178MSB7</accession>
<reference evidence="11 12" key="1">
    <citation type="submission" date="2016-04" db="EMBL/GenBank/DDBJ databases">
        <title>Draft genome sequence of freshwater magnetotactic bacteria Magnetospirillum marisnigri SP-1 and Magnetospirillum moscoviense BB-1.</title>
        <authorList>
            <person name="Koziaeva V."/>
            <person name="Dziuba M.V."/>
            <person name="Ivanov T.M."/>
            <person name="Kuznetsov B."/>
            <person name="Grouzdev D.S."/>
        </authorList>
    </citation>
    <scope>NUCLEOTIDE SEQUENCE [LARGE SCALE GENOMIC DNA]</scope>
    <source>
        <strain evidence="11 12">SP-1</strain>
    </source>
</reference>
<gene>
    <name evidence="11" type="ORF">A6A04_01355</name>
</gene>
<evidence type="ECO:0000256" key="5">
    <source>
        <dbReference type="ARBA" id="ARBA00022833"/>
    </source>
</evidence>
<organism evidence="11 12">
    <name type="scientific">Paramagnetospirillum marisnigri</name>
    <dbReference type="NCBI Taxonomy" id="1285242"/>
    <lineage>
        <taxon>Bacteria</taxon>
        <taxon>Pseudomonadati</taxon>
        <taxon>Pseudomonadota</taxon>
        <taxon>Alphaproteobacteria</taxon>
        <taxon>Rhodospirillales</taxon>
        <taxon>Magnetospirillaceae</taxon>
        <taxon>Paramagnetospirillum</taxon>
    </lineage>
</organism>
<keyword evidence="4" id="KW-0378">Hydrolase</keyword>
<dbReference type="SUPFAM" id="SSF51261">
    <property type="entry name" value="Duplicated hybrid motif"/>
    <property type="match status" value="1"/>
</dbReference>
<feature type="compositionally biased region" description="Basic and acidic residues" evidence="8">
    <location>
        <begin position="303"/>
        <end position="326"/>
    </location>
</feature>
<sequence>MVRVLCRLAFATILVLAGCGEASANWDRPVDAGQRLHELEQQLERSRAEHDEIKTKAAALADETARLRSDMVKAARAAQENEELLSEMELQLEDLRARELSRSQALGRRSQQMVGVLTALQRLAWRPTEALIAQPQSPADTVRSAILLRAAVPQIEQSARDLKVEIDQVTRLRSDIGEQRKRIASAAGRLEDDHLRLKDMFERKSSVQRETEQESRAAELRLRELAGQAEDLRDLLSRLEQERERRLAEAAAKAAAERAAREAEAQARRIAREAELAAEKAAREAELAQAKAQQQAAAAARERELAQARAAHEAELKAQAEAKEKQIAAQQATQDADKASREAAASRPVRGDKPFSQAHGKLPYPARGKLVGSYGQTNDVGHVSKGITIQTRKGAQVIAPFDGQVVFAGPFRGYGLLLIIEHSEGYHTLLAGMAQVDCPVGQRLAAGEPVGVMGQDDDAKPTLYVELRHAGQPVNPLPWLTAQKSKASG</sequence>
<dbReference type="EMBL" id="LWQT01000044">
    <property type="protein sequence ID" value="OAN52365.1"/>
    <property type="molecule type" value="Genomic_DNA"/>
</dbReference>
<keyword evidence="7" id="KW-0175">Coiled coil</keyword>
<dbReference type="RefSeq" id="WP_068491320.1">
    <property type="nucleotide sequence ID" value="NZ_LWQT01000044.1"/>
</dbReference>
<dbReference type="InterPro" id="IPR011055">
    <property type="entry name" value="Dup_hybrid_motif"/>
</dbReference>
<evidence type="ECO:0000256" key="2">
    <source>
        <dbReference type="ARBA" id="ARBA00022670"/>
    </source>
</evidence>
<feature type="region of interest" description="Disordered" evidence="8">
    <location>
        <begin position="303"/>
        <end position="367"/>
    </location>
</feature>
<dbReference type="Gene3D" id="2.70.70.10">
    <property type="entry name" value="Glucose Permease (Domain IIA)"/>
    <property type="match status" value="1"/>
</dbReference>
<evidence type="ECO:0000259" key="10">
    <source>
        <dbReference type="Pfam" id="PF01551"/>
    </source>
</evidence>
<evidence type="ECO:0000256" key="8">
    <source>
        <dbReference type="SAM" id="MobiDB-lite"/>
    </source>
</evidence>
<dbReference type="STRING" id="1285242.A6A04_01355"/>